<sequence>MISRVSRLVWPAAAGTVPRSEEGVVVLDVGKKEDGGLVAYRGAAHSGALVYKEPLRRIKEFFASVPICVCLSYSAAVPACPRVSRMPGRGIHGRHADTIGDELRTLFRLFGKPALYKPSPPSRICLFSCFTSCLVMNAAKLRPPFTQCPGMPVIPWRDWRRVVQIYIDAAARDATPAHKTLLIKAWGVEAVRIYFAAAEDEAQTSDAEAVDVFEEALAVLGRCVAPEEDEVVKRLQLKRRTQHAEEPTTSFLKDLHRLPRVCGFGTAVGVMFRDQVLGELLSNPLRCKFIQMGNMFTFKTAVEIAAAEERTDKLMQELGVLQVDAVVHHVTCDATCKMAAFPPSRVKGKMAATGPASLPNRVKMAANAESFPDRAEVKMARSERDEGGLPVREEGNRAPPFPMHRRRLRPAAVSVAVAASLGQFSNLPGASQILPDLR</sequence>
<gene>
    <name evidence="1" type="ORF">HPB49_010563</name>
</gene>
<dbReference type="EMBL" id="CM023470">
    <property type="protein sequence ID" value="KAH7979686.1"/>
    <property type="molecule type" value="Genomic_DNA"/>
</dbReference>
<reference evidence="1" key="1">
    <citation type="submission" date="2020-05" db="EMBL/GenBank/DDBJ databases">
        <title>Large-scale comparative analyses of tick genomes elucidate their genetic diversity and vector capacities.</title>
        <authorList>
            <person name="Jia N."/>
            <person name="Wang J."/>
            <person name="Shi W."/>
            <person name="Du L."/>
            <person name="Sun Y."/>
            <person name="Zhan W."/>
            <person name="Jiang J."/>
            <person name="Wang Q."/>
            <person name="Zhang B."/>
            <person name="Ji P."/>
            <person name="Sakyi L.B."/>
            <person name="Cui X."/>
            <person name="Yuan T."/>
            <person name="Jiang B."/>
            <person name="Yang W."/>
            <person name="Lam T.T.-Y."/>
            <person name="Chang Q."/>
            <person name="Ding S."/>
            <person name="Wang X."/>
            <person name="Zhu J."/>
            <person name="Ruan X."/>
            <person name="Zhao L."/>
            <person name="Wei J."/>
            <person name="Que T."/>
            <person name="Du C."/>
            <person name="Cheng J."/>
            <person name="Dai P."/>
            <person name="Han X."/>
            <person name="Huang E."/>
            <person name="Gao Y."/>
            <person name="Liu J."/>
            <person name="Shao H."/>
            <person name="Ye R."/>
            <person name="Li L."/>
            <person name="Wei W."/>
            <person name="Wang X."/>
            <person name="Wang C."/>
            <person name="Yang T."/>
            <person name="Huo Q."/>
            <person name="Li W."/>
            <person name="Guo W."/>
            <person name="Chen H."/>
            <person name="Zhou L."/>
            <person name="Ni X."/>
            <person name="Tian J."/>
            <person name="Zhou Y."/>
            <person name="Sheng Y."/>
            <person name="Liu T."/>
            <person name="Pan Y."/>
            <person name="Xia L."/>
            <person name="Li J."/>
            <person name="Zhao F."/>
            <person name="Cao W."/>
        </authorList>
    </citation>
    <scope>NUCLEOTIDE SEQUENCE</scope>
    <source>
        <strain evidence="1">Dsil-2018</strain>
    </source>
</reference>
<organism evidence="1 2">
    <name type="scientific">Dermacentor silvarum</name>
    <name type="common">Tick</name>
    <dbReference type="NCBI Taxonomy" id="543639"/>
    <lineage>
        <taxon>Eukaryota</taxon>
        <taxon>Metazoa</taxon>
        <taxon>Ecdysozoa</taxon>
        <taxon>Arthropoda</taxon>
        <taxon>Chelicerata</taxon>
        <taxon>Arachnida</taxon>
        <taxon>Acari</taxon>
        <taxon>Parasitiformes</taxon>
        <taxon>Ixodida</taxon>
        <taxon>Ixodoidea</taxon>
        <taxon>Ixodidae</taxon>
        <taxon>Rhipicephalinae</taxon>
        <taxon>Dermacentor</taxon>
    </lineage>
</organism>
<evidence type="ECO:0000313" key="1">
    <source>
        <dbReference type="EMBL" id="KAH7979686.1"/>
    </source>
</evidence>
<keyword evidence="2" id="KW-1185">Reference proteome</keyword>
<protein>
    <submittedName>
        <fullName evidence="1">Uncharacterized protein</fullName>
    </submittedName>
</protein>
<accession>A0ACB8DZA9</accession>
<name>A0ACB8DZA9_DERSI</name>
<proteinExistence type="predicted"/>
<dbReference type="Proteomes" id="UP000821865">
    <property type="component" value="Chromosome 1"/>
</dbReference>
<evidence type="ECO:0000313" key="2">
    <source>
        <dbReference type="Proteomes" id="UP000821865"/>
    </source>
</evidence>
<comment type="caution">
    <text evidence="1">The sequence shown here is derived from an EMBL/GenBank/DDBJ whole genome shotgun (WGS) entry which is preliminary data.</text>
</comment>